<dbReference type="PANTHER" id="PTHR21064:SF6">
    <property type="entry name" value="AMINOGLYCOSIDE PHOSPHOTRANSFERASE DOMAIN-CONTAINING PROTEIN"/>
    <property type="match status" value="1"/>
</dbReference>
<comment type="caution">
    <text evidence="3">The sequence shown here is derived from an EMBL/GenBank/DDBJ whole genome shotgun (WGS) entry which is preliminary data.</text>
</comment>
<dbReference type="Gene3D" id="3.90.1200.10">
    <property type="match status" value="1"/>
</dbReference>
<dbReference type="InterPro" id="IPR050249">
    <property type="entry name" value="Pseudomonas-type_ThrB"/>
</dbReference>
<accession>A0A927CQF5</accession>
<dbReference type="InterPro" id="IPR002575">
    <property type="entry name" value="Aminoglycoside_PTrfase"/>
</dbReference>
<evidence type="ECO:0000259" key="2">
    <source>
        <dbReference type="Pfam" id="PF01636"/>
    </source>
</evidence>
<proteinExistence type="inferred from homology"/>
<evidence type="ECO:0000256" key="1">
    <source>
        <dbReference type="ARBA" id="ARBA00038240"/>
    </source>
</evidence>
<evidence type="ECO:0000313" key="3">
    <source>
        <dbReference type="EMBL" id="MBD2871620.1"/>
    </source>
</evidence>
<protein>
    <submittedName>
        <fullName evidence="3">Phosphotransferase</fullName>
    </submittedName>
</protein>
<dbReference type="Pfam" id="PF01636">
    <property type="entry name" value="APH"/>
    <property type="match status" value="1"/>
</dbReference>
<name>A0A927CQF5_9BACL</name>
<dbReference type="EMBL" id="JACXIY010000033">
    <property type="protein sequence ID" value="MBD2871620.1"/>
    <property type="molecule type" value="Genomic_DNA"/>
</dbReference>
<gene>
    <name evidence="3" type="ORF">IDH41_23805</name>
</gene>
<dbReference type="SUPFAM" id="SSF56112">
    <property type="entry name" value="Protein kinase-like (PK-like)"/>
    <property type="match status" value="1"/>
</dbReference>
<feature type="domain" description="Aminoglycoside phosphotransferase" evidence="2">
    <location>
        <begin position="20"/>
        <end position="259"/>
    </location>
</feature>
<organism evidence="3 4">
    <name type="scientific">Paenibacillus arenilitoris</name>
    <dbReference type="NCBI Taxonomy" id="2772299"/>
    <lineage>
        <taxon>Bacteria</taxon>
        <taxon>Bacillati</taxon>
        <taxon>Bacillota</taxon>
        <taxon>Bacilli</taxon>
        <taxon>Bacillales</taxon>
        <taxon>Paenibacillaceae</taxon>
        <taxon>Paenibacillus</taxon>
    </lineage>
</organism>
<comment type="similarity">
    <text evidence="1">Belongs to the pseudomonas-type ThrB family.</text>
</comment>
<evidence type="ECO:0000313" key="4">
    <source>
        <dbReference type="Proteomes" id="UP000632125"/>
    </source>
</evidence>
<dbReference type="AlphaFoldDB" id="A0A927CQF5"/>
<dbReference type="Gene3D" id="3.30.200.20">
    <property type="entry name" value="Phosphorylase Kinase, domain 1"/>
    <property type="match status" value="1"/>
</dbReference>
<keyword evidence="4" id="KW-1185">Reference proteome</keyword>
<dbReference type="InterPro" id="IPR011009">
    <property type="entry name" value="Kinase-like_dom_sf"/>
</dbReference>
<sequence>MQNKIDEIIRHYFNDAAYDIDPVPFGLTNLTRILTINGRKYVIRVYNRHTKDAASIQFEARLMAYLTNQELSFTVPVFLNTNGGKPYVQLSDGTLGAVVSFVEGHVPDLSTADQAAELGRVVGELSSALRRYKPEWNDEGTPFTDIYHLHPLADCRAVAAFIDNPPFEIAQDSLHFYKETVANAEQSKREWLDLPKQLVHHDLLIYNLLSIDNRIHGVLDFDFTSLDIGFMEFAISFNHVVQMTNGAWEPIEAFINGYAQYRKSSALEWNQLRLLTRIYHIAVLHIYIGQHYSGVTIEKPFHYILDQFRTRDEWLLAHRDPLELLFNKCLIER</sequence>
<dbReference type="PANTHER" id="PTHR21064">
    <property type="entry name" value="AMINOGLYCOSIDE PHOSPHOTRANSFERASE DOMAIN-CONTAINING PROTEIN-RELATED"/>
    <property type="match status" value="1"/>
</dbReference>
<reference evidence="3" key="1">
    <citation type="submission" date="2020-09" db="EMBL/GenBank/DDBJ databases">
        <title>A novel bacterium of genus Paenibacillus, isolated from South China Sea.</title>
        <authorList>
            <person name="Huang H."/>
            <person name="Mo K."/>
            <person name="Hu Y."/>
        </authorList>
    </citation>
    <scope>NUCLEOTIDE SEQUENCE</scope>
    <source>
        <strain evidence="3">IB182493</strain>
    </source>
</reference>
<dbReference type="GO" id="GO:0019202">
    <property type="term" value="F:amino acid kinase activity"/>
    <property type="evidence" value="ECO:0007669"/>
    <property type="project" value="TreeGrafter"/>
</dbReference>
<dbReference type="RefSeq" id="WP_190865580.1">
    <property type="nucleotide sequence ID" value="NZ_JACXIY010000033.1"/>
</dbReference>
<dbReference type="Proteomes" id="UP000632125">
    <property type="component" value="Unassembled WGS sequence"/>
</dbReference>